<reference evidence="5" key="1">
    <citation type="submission" date="2020-10" db="EMBL/GenBank/DDBJ databases">
        <authorList>
            <person name="Castelo-Branco R."/>
            <person name="Eusebio N."/>
            <person name="Adriana R."/>
            <person name="Vieira A."/>
            <person name="Brugerolle De Fraissinette N."/>
            <person name="Rezende De Castro R."/>
            <person name="Schneider M.P."/>
            <person name="Vasconcelos V."/>
            <person name="Leao P.N."/>
        </authorList>
    </citation>
    <scope>NUCLEOTIDE SEQUENCE</scope>
    <source>
        <strain evidence="5">LEGE 11467</strain>
    </source>
</reference>
<dbReference type="Proteomes" id="UP000621799">
    <property type="component" value="Unassembled WGS sequence"/>
</dbReference>
<dbReference type="SMART" id="SM00558">
    <property type="entry name" value="JmjC"/>
    <property type="match status" value="1"/>
</dbReference>
<dbReference type="RefSeq" id="WP_264320023.1">
    <property type="nucleotide sequence ID" value="NZ_JADEXN010000030.1"/>
</dbReference>
<dbReference type="Gene3D" id="2.60.120.650">
    <property type="entry name" value="Cupin"/>
    <property type="match status" value="1"/>
</dbReference>
<comment type="caution">
    <text evidence="5">The sequence shown here is derived from an EMBL/GenBank/DDBJ whole genome shotgun (WGS) entry which is preliminary data.</text>
</comment>
<evidence type="ECO:0000313" key="6">
    <source>
        <dbReference type="Proteomes" id="UP000621799"/>
    </source>
</evidence>
<dbReference type="GO" id="GO:0032453">
    <property type="term" value="F:histone H3K4 demethylase activity"/>
    <property type="evidence" value="ECO:0007669"/>
    <property type="project" value="TreeGrafter"/>
</dbReference>
<dbReference type="Pfam" id="PF08007">
    <property type="entry name" value="JmjC_2"/>
    <property type="match status" value="1"/>
</dbReference>
<proteinExistence type="predicted"/>
<protein>
    <submittedName>
        <fullName evidence="5">Cupin</fullName>
    </submittedName>
</protein>
<accession>A0A928Z7S0</accession>
<dbReference type="AlphaFoldDB" id="A0A928Z7S0"/>
<keyword evidence="6" id="KW-1185">Reference proteome</keyword>
<dbReference type="PROSITE" id="PS51184">
    <property type="entry name" value="JMJC"/>
    <property type="match status" value="1"/>
</dbReference>
<evidence type="ECO:0000313" key="5">
    <source>
        <dbReference type="EMBL" id="MBE9039759.1"/>
    </source>
</evidence>
<comment type="cofactor">
    <cofactor evidence="1">
        <name>Fe(2+)</name>
        <dbReference type="ChEBI" id="CHEBI:29033"/>
    </cofactor>
</comment>
<dbReference type="SUPFAM" id="SSF51197">
    <property type="entry name" value="Clavaminate synthase-like"/>
    <property type="match status" value="1"/>
</dbReference>
<dbReference type="PANTHER" id="PTHR13096">
    <property type="entry name" value="MINA53 MYC INDUCED NUCLEAR ANTIGEN"/>
    <property type="match status" value="1"/>
</dbReference>
<name>A0A928Z7S0_9CYAN</name>
<dbReference type="PANTHER" id="PTHR13096:SF9">
    <property type="entry name" value="BIFUNCTIONAL LYSINE-SPECIFIC DEMETHYLASE AND HISTIDYL-HYDROXYLASE"/>
    <property type="match status" value="1"/>
</dbReference>
<sequence length="404" mass="46615">MSALTQLLKPYSPKAFLKNIWTQNSIYISTSDRHRFDGLFSWSKLNYLLDFHELDLSMRLAVEGKVLERSECDRFLERCQEGATLIIDRVDRKVPELAEFISQLKREIGHPLQVNTYCSWPGKQGFNCHYDTHDVFILQIDGAKEWNVFNDTLKYPLKHQKSAKLSPPEEPPELNVILEPGDVLYIPRGHWHYALALDKPSLHLTLGVHGQTGISLLEWLVDELKEDEAWRQSLPLLTAEFPISVEERSNELIQQLLEQLSQRNIGAEYQQYLSVAKEPKIKYSLPFQAGCNIFDRGMKTEFKRLLDRQVQIEVLGDREYKITVGSKEVNLKGVPKTFVQNVFNRAHFTGFEVMDWLPGFDWELDAIPVLTRLVKEGIIFVDVNELQTSRKTQSGLSPDCQPNT</sequence>
<evidence type="ECO:0000256" key="2">
    <source>
        <dbReference type="ARBA" id="ARBA00022723"/>
    </source>
</evidence>
<organism evidence="5 6">
    <name type="scientific">Zarconia navalis LEGE 11467</name>
    <dbReference type="NCBI Taxonomy" id="1828826"/>
    <lineage>
        <taxon>Bacteria</taxon>
        <taxon>Bacillati</taxon>
        <taxon>Cyanobacteriota</taxon>
        <taxon>Cyanophyceae</taxon>
        <taxon>Oscillatoriophycideae</taxon>
        <taxon>Oscillatoriales</taxon>
        <taxon>Oscillatoriales incertae sedis</taxon>
        <taxon>Zarconia</taxon>
        <taxon>Zarconia navalis</taxon>
    </lineage>
</organism>
<dbReference type="InterPro" id="IPR003347">
    <property type="entry name" value="JmjC_dom"/>
</dbReference>
<evidence type="ECO:0000256" key="1">
    <source>
        <dbReference type="ARBA" id="ARBA00001954"/>
    </source>
</evidence>
<dbReference type="InterPro" id="IPR039994">
    <property type="entry name" value="NO66-like"/>
</dbReference>
<dbReference type="GO" id="GO:0051864">
    <property type="term" value="F:histone H3K36 demethylase activity"/>
    <property type="evidence" value="ECO:0007669"/>
    <property type="project" value="TreeGrafter"/>
</dbReference>
<keyword evidence="2" id="KW-0479">Metal-binding</keyword>
<gene>
    <name evidence="5" type="ORF">IQ235_02995</name>
</gene>
<feature type="domain" description="JmjC" evidence="4">
    <location>
        <begin position="83"/>
        <end position="225"/>
    </location>
</feature>
<evidence type="ECO:0000256" key="3">
    <source>
        <dbReference type="ARBA" id="ARBA00023004"/>
    </source>
</evidence>
<keyword evidence="3" id="KW-0408">Iron</keyword>
<evidence type="ECO:0000259" key="4">
    <source>
        <dbReference type="PROSITE" id="PS51184"/>
    </source>
</evidence>
<dbReference type="GO" id="GO:0046872">
    <property type="term" value="F:metal ion binding"/>
    <property type="evidence" value="ECO:0007669"/>
    <property type="project" value="UniProtKB-KW"/>
</dbReference>
<dbReference type="EMBL" id="JADEXN010000030">
    <property type="protein sequence ID" value="MBE9039759.1"/>
    <property type="molecule type" value="Genomic_DNA"/>
</dbReference>